<reference evidence="3 4" key="1">
    <citation type="submission" date="2021-06" db="EMBL/GenBank/DDBJ databases">
        <title>Whole genome sequences of Flavobacterium sp. KK2020170 and assembly.</title>
        <authorList>
            <person name="Kitahara K."/>
            <person name="Miyoshi S."/>
            <person name="Uesaka K."/>
        </authorList>
    </citation>
    <scope>NUCLEOTIDE SEQUENCE [LARGE SCALE GENOMIC DNA]</scope>
    <source>
        <strain evidence="3 4">KK2020170</strain>
    </source>
</reference>
<dbReference type="EMBL" id="AP024749">
    <property type="protein sequence ID" value="BCY28561.1"/>
    <property type="molecule type" value="Genomic_DNA"/>
</dbReference>
<dbReference type="InterPro" id="IPR042095">
    <property type="entry name" value="SUMF_sf"/>
</dbReference>
<accession>A0ABM7S4W0</accession>
<dbReference type="Gene3D" id="3.90.1580.10">
    <property type="entry name" value="paralog of FGE (formylglycine-generating enzyme)"/>
    <property type="match status" value="1"/>
</dbReference>
<evidence type="ECO:0000256" key="1">
    <source>
        <dbReference type="SAM" id="SignalP"/>
    </source>
</evidence>
<organism evidence="3 4">
    <name type="scientific">Flavobacterium okayamense</name>
    <dbReference type="NCBI Taxonomy" id="2830782"/>
    <lineage>
        <taxon>Bacteria</taxon>
        <taxon>Pseudomonadati</taxon>
        <taxon>Bacteroidota</taxon>
        <taxon>Flavobacteriia</taxon>
        <taxon>Flavobacteriales</taxon>
        <taxon>Flavobacteriaceae</taxon>
        <taxon>Flavobacterium</taxon>
    </lineage>
</organism>
<evidence type="ECO:0000313" key="3">
    <source>
        <dbReference type="EMBL" id="BCY28561.1"/>
    </source>
</evidence>
<protein>
    <recommendedName>
        <fullName evidence="2">Sulfatase-modifying factor enzyme-like domain-containing protein</fullName>
    </recommendedName>
</protein>
<feature type="chain" id="PRO_5046493173" description="Sulfatase-modifying factor enzyme-like domain-containing protein" evidence="1">
    <location>
        <begin position="27"/>
        <end position="276"/>
    </location>
</feature>
<dbReference type="PANTHER" id="PTHR23150">
    <property type="entry name" value="SULFATASE MODIFYING FACTOR 1, 2"/>
    <property type="match status" value="1"/>
</dbReference>
<keyword evidence="4" id="KW-1185">Reference proteome</keyword>
<keyword evidence="1" id="KW-0732">Signal</keyword>
<dbReference type="Proteomes" id="UP000825258">
    <property type="component" value="Chromosome"/>
</dbReference>
<dbReference type="SUPFAM" id="SSF56436">
    <property type="entry name" value="C-type lectin-like"/>
    <property type="match status" value="1"/>
</dbReference>
<dbReference type="Pfam" id="PF03781">
    <property type="entry name" value="FGE-sulfatase"/>
    <property type="match status" value="1"/>
</dbReference>
<dbReference type="InterPro" id="IPR051043">
    <property type="entry name" value="Sulfatase_Mod_Factor_Kinase"/>
</dbReference>
<evidence type="ECO:0000313" key="4">
    <source>
        <dbReference type="Proteomes" id="UP000825258"/>
    </source>
</evidence>
<sequence length="276" mass="32098">MQKITLTFKKALIALSLLIFSNITFAQNHMVKVEGGTFKMGSKDNDVAAENDEQKEHDVTVKSFELSKFEVTVWEWKQFTKANRLKMPETPEWGWKDNYPINNITWEQAIAYCNWLSKKEKLQPVYSKRGPNYVCDFKANGYRLPTEAEWEYAAKGGNKSKKTRYSGSDNADDVAWHKKISKKSPHTIGTKLPNEIGVFDMSGNVWEWCWDWYNKDYYKIENGNNPKGPEMGERRSVRGGSWDSHVNYLRPANRISTLPNKTHEFYGFRVARTIKE</sequence>
<dbReference type="InterPro" id="IPR016187">
    <property type="entry name" value="CTDL_fold"/>
</dbReference>
<dbReference type="RefSeq" id="WP_221257682.1">
    <property type="nucleotide sequence ID" value="NZ_AP024749.1"/>
</dbReference>
<evidence type="ECO:0000259" key="2">
    <source>
        <dbReference type="Pfam" id="PF03781"/>
    </source>
</evidence>
<proteinExistence type="predicted"/>
<dbReference type="InterPro" id="IPR005532">
    <property type="entry name" value="SUMF_dom"/>
</dbReference>
<dbReference type="PANTHER" id="PTHR23150:SF19">
    <property type="entry name" value="FORMYLGLYCINE-GENERATING ENZYME"/>
    <property type="match status" value="1"/>
</dbReference>
<feature type="domain" description="Sulfatase-modifying factor enzyme-like" evidence="2">
    <location>
        <begin position="28"/>
        <end position="272"/>
    </location>
</feature>
<feature type="signal peptide" evidence="1">
    <location>
        <begin position="1"/>
        <end position="26"/>
    </location>
</feature>
<gene>
    <name evidence="3" type="ORF">KK2020170_14290</name>
</gene>
<name>A0ABM7S4W0_9FLAO</name>